<organism evidence="1 2">
    <name type="scientific">Entomophthora muscae</name>
    <dbReference type="NCBI Taxonomy" id="34485"/>
    <lineage>
        <taxon>Eukaryota</taxon>
        <taxon>Fungi</taxon>
        <taxon>Fungi incertae sedis</taxon>
        <taxon>Zoopagomycota</taxon>
        <taxon>Entomophthoromycotina</taxon>
        <taxon>Entomophthoromycetes</taxon>
        <taxon>Entomophthorales</taxon>
        <taxon>Entomophthoraceae</taxon>
        <taxon>Entomophthora</taxon>
    </lineage>
</organism>
<proteinExistence type="predicted"/>
<comment type="caution">
    <text evidence="1">The sequence shown here is derived from an EMBL/GenBank/DDBJ whole genome shotgun (WGS) entry which is preliminary data.</text>
</comment>
<evidence type="ECO:0000313" key="2">
    <source>
        <dbReference type="Proteomes" id="UP001165960"/>
    </source>
</evidence>
<reference evidence="1" key="1">
    <citation type="submission" date="2022-04" db="EMBL/GenBank/DDBJ databases">
        <title>Genome of the entomopathogenic fungus Entomophthora muscae.</title>
        <authorList>
            <person name="Elya C."/>
            <person name="Lovett B.R."/>
            <person name="Lee E."/>
            <person name="Macias A.M."/>
            <person name="Hajek A.E."/>
            <person name="De Bivort B.L."/>
            <person name="Kasson M.T."/>
            <person name="De Fine Licht H.H."/>
            <person name="Stajich J.E."/>
        </authorList>
    </citation>
    <scope>NUCLEOTIDE SEQUENCE</scope>
    <source>
        <strain evidence="1">Berkeley</strain>
    </source>
</reference>
<dbReference type="Proteomes" id="UP001165960">
    <property type="component" value="Unassembled WGS sequence"/>
</dbReference>
<protein>
    <submittedName>
        <fullName evidence="1">Feline leukemia virus subgroup C receptor-protein 2</fullName>
    </submittedName>
</protein>
<dbReference type="EMBL" id="QTSX02004978">
    <property type="protein sequence ID" value="KAJ9063135.1"/>
    <property type="molecule type" value="Genomic_DNA"/>
</dbReference>
<sequence>MKSQKDQGSQSSPNLDSYINELTEDILILSEEETSVSTIHYDPQRWVVLCAFNLVTFSSALAWITFAPSANRFSEYYELNSHFYIDSLSTVYMLTYPIFLLPALSVSNYFYKRELARNKVSFDASGNEANGKAKSIGYGLRGSLITAILLHVVGCWLRFLGGKIFLLSVARAGFSLSVPGFYSRDASSAFQCVVQTQ</sequence>
<name>A0ACC2SLD7_9FUNG</name>
<evidence type="ECO:0000313" key="1">
    <source>
        <dbReference type="EMBL" id="KAJ9063135.1"/>
    </source>
</evidence>
<keyword evidence="1" id="KW-0675">Receptor</keyword>
<gene>
    <name evidence="1" type="primary">FLVCR2_2</name>
    <name evidence="1" type="ORF">DSO57_1003267</name>
</gene>
<keyword evidence="2" id="KW-1185">Reference proteome</keyword>
<accession>A0ACC2SLD7</accession>